<keyword evidence="4 11" id="KW-0479">Metal-binding</keyword>
<evidence type="ECO:0000313" key="15">
    <source>
        <dbReference type="Proteomes" id="UP000541969"/>
    </source>
</evidence>
<evidence type="ECO:0000256" key="12">
    <source>
        <dbReference type="SAM" id="MobiDB-lite"/>
    </source>
</evidence>
<feature type="binding site" evidence="11">
    <location>
        <position position="40"/>
    </location>
    <ligand>
        <name>[4Fe-4S] cluster</name>
        <dbReference type="ChEBI" id="CHEBI:49883"/>
    </ligand>
</feature>
<dbReference type="AlphaFoldDB" id="A0A853CAA4"/>
<gene>
    <name evidence="11" type="primary">whiB</name>
    <name evidence="14" type="ORF">GGQ55_000369</name>
</gene>
<reference evidence="14 15" key="1">
    <citation type="submission" date="2020-07" db="EMBL/GenBank/DDBJ databases">
        <title>Sequencing the genomes of 1000 actinobacteria strains.</title>
        <authorList>
            <person name="Klenk H.-P."/>
        </authorList>
    </citation>
    <scope>NUCLEOTIDE SEQUENCE [LARGE SCALE GENOMIC DNA]</scope>
    <source>
        <strain evidence="14 15">DSM 104001</strain>
    </source>
</reference>
<evidence type="ECO:0000256" key="10">
    <source>
        <dbReference type="ARBA" id="ARBA00023163"/>
    </source>
</evidence>
<keyword evidence="10 11" id="KW-0804">Transcription</keyword>
<dbReference type="InterPro" id="IPR034768">
    <property type="entry name" value="4FE4S_WBL"/>
</dbReference>
<dbReference type="GO" id="GO:0045892">
    <property type="term" value="P:negative regulation of DNA-templated transcription"/>
    <property type="evidence" value="ECO:0007669"/>
    <property type="project" value="TreeGrafter"/>
</dbReference>
<evidence type="ECO:0000256" key="8">
    <source>
        <dbReference type="ARBA" id="ARBA00023125"/>
    </source>
</evidence>
<feature type="region of interest" description="Disordered" evidence="12">
    <location>
        <begin position="61"/>
        <end position="85"/>
    </location>
</feature>
<evidence type="ECO:0000256" key="3">
    <source>
        <dbReference type="ARBA" id="ARBA00022485"/>
    </source>
</evidence>
<dbReference type="GO" id="GO:0003677">
    <property type="term" value="F:DNA binding"/>
    <property type="evidence" value="ECO:0007669"/>
    <property type="project" value="UniProtKB-UniRule"/>
</dbReference>
<dbReference type="PANTHER" id="PTHR38839">
    <property type="entry name" value="TRANSCRIPTIONAL REGULATOR WHID-RELATED"/>
    <property type="match status" value="1"/>
</dbReference>
<dbReference type="EMBL" id="JACBZT010000001">
    <property type="protein sequence ID" value="NYJ04091.1"/>
    <property type="molecule type" value="Genomic_DNA"/>
</dbReference>
<keyword evidence="5 11" id="KW-0408">Iron</keyword>
<proteinExistence type="inferred from homology"/>
<keyword evidence="7 11" id="KW-0805">Transcription regulation</keyword>
<keyword evidence="15" id="KW-1185">Reference proteome</keyword>
<evidence type="ECO:0000256" key="2">
    <source>
        <dbReference type="ARBA" id="ARBA00006597"/>
    </source>
</evidence>
<dbReference type="RefSeq" id="WP_179714854.1">
    <property type="nucleotide sequence ID" value="NZ_JACBZT010000001.1"/>
</dbReference>
<feature type="domain" description="4Fe-4S Wbl-type" evidence="13">
    <location>
        <begin position="11"/>
        <end position="73"/>
    </location>
</feature>
<dbReference type="GO" id="GO:0051539">
    <property type="term" value="F:4 iron, 4 sulfur cluster binding"/>
    <property type="evidence" value="ECO:0007669"/>
    <property type="project" value="UniProtKB-UniRule"/>
</dbReference>
<keyword evidence="8 11" id="KW-0238">DNA-binding</keyword>
<comment type="PTM">
    <text evidence="11">Upon Fe-S cluster removal intramolecular disulfide bonds are formed.</text>
</comment>
<dbReference type="GO" id="GO:0005737">
    <property type="term" value="C:cytoplasm"/>
    <property type="evidence" value="ECO:0007669"/>
    <property type="project" value="UniProtKB-SubCell"/>
</dbReference>
<feature type="binding site" evidence="11">
    <location>
        <position position="43"/>
    </location>
    <ligand>
        <name>[4Fe-4S] cluster</name>
        <dbReference type="ChEBI" id="CHEBI:49883"/>
    </ligand>
</feature>
<evidence type="ECO:0000259" key="13">
    <source>
        <dbReference type="PROSITE" id="PS51674"/>
    </source>
</evidence>
<comment type="function">
    <text evidence="11">Acts as a transcriptional regulator. Probably redox-responsive. The apo- but not holo-form probably binds DNA.</text>
</comment>
<comment type="cofactor">
    <cofactor evidence="11">
        <name>[4Fe-4S] cluster</name>
        <dbReference type="ChEBI" id="CHEBI:49883"/>
    </cofactor>
    <text evidence="11">Binds 1 [4Fe-4S] cluster per subunit. Following nitrosylation of the [4Fe-4S] cluster binds 1 [4Fe-8(NO)] cluster per subunit.</text>
</comment>
<comment type="PTM">
    <text evidence="11">The Fe-S cluster can be nitrosylated by nitric oxide (NO).</text>
</comment>
<evidence type="ECO:0000256" key="9">
    <source>
        <dbReference type="ARBA" id="ARBA00023157"/>
    </source>
</evidence>
<evidence type="ECO:0000256" key="11">
    <source>
        <dbReference type="HAMAP-Rule" id="MF_01479"/>
    </source>
</evidence>
<dbReference type="PROSITE" id="PS51674">
    <property type="entry name" value="4FE4S_WBL"/>
    <property type="match status" value="1"/>
</dbReference>
<evidence type="ECO:0000256" key="7">
    <source>
        <dbReference type="ARBA" id="ARBA00023015"/>
    </source>
</evidence>
<evidence type="ECO:0000256" key="1">
    <source>
        <dbReference type="ARBA" id="ARBA00004496"/>
    </source>
</evidence>
<dbReference type="Pfam" id="PF02467">
    <property type="entry name" value="Whib"/>
    <property type="match status" value="1"/>
</dbReference>
<feature type="binding site" evidence="11">
    <location>
        <position position="49"/>
    </location>
    <ligand>
        <name>[4Fe-4S] cluster</name>
        <dbReference type="ChEBI" id="CHEBI:49883"/>
    </ligand>
</feature>
<feature type="binding site" evidence="11">
    <location>
        <position position="12"/>
    </location>
    <ligand>
        <name>[4Fe-4S] cluster</name>
        <dbReference type="ChEBI" id="CHEBI:49883"/>
    </ligand>
</feature>
<protein>
    <recommendedName>
        <fullName evidence="11">Transcriptional regulator WhiB</fullName>
    </recommendedName>
</protein>
<dbReference type="HAMAP" id="MF_01479">
    <property type="entry name" value="WhiB"/>
    <property type="match status" value="1"/>
</dbReference>
<evidence type="ECO:0000313" key="14">
    <source>
        <dbReference type="EMBL" id="NYJ04091.1"/>
    </source>
</evidence>
<dbReference type="InterPro" id="IPR003482">
    <property type="entry name" value="Whib"/>
</dbReference>
<organism evidence="14 15">
    <name type="scientific">Petropleomorpha daqingensis</name>
    <dbReference type="NCBI Taxonomy" id="2026353"/>
    <lineage>
        <taxon>Bacteria</taxon>
        <taxon>Bacillati</taxon>
        <taxon>Actinomycetota</taxon>
        <taxon>Actinomycetes</taxon>
        <taxon>Geodermatophilales</taxon>
        <taxon>Geodermatophilaceae</taxon>
        <taxon>Petropleomorpha</taxon>
    </lineage>
</organism>
<keyword evidence="11" id="KW-0963">Cytoplasm</keyword>
<keyword evidence="3 11" id="KW-0004">4Fe-4S</keyword>
<comment type="similarity">
    <text evidence="2 11">Belongs to the WhiB family.</text>
</comment>
<dbReference type="GO" id="GO:0045454">
    <property type="term" value="P:cell redox homeostasis"/>
    <property type="evidence" value="ECO:0007669"/>
    <property type="project" value="TreeGrafter"/>
</dbReference>
<comment type="subcellular location">
    <subcellularLocation>
        <location evidence="1 11">Cytoplasm</location>
    </subcellularLocation>
</comment>
<sequence length="85" mass="9677">MLDDQWQRDAACQGSSPELFFPVGHSSLGRAEAWAAKRICSRCPVRTQCLEWAIRTGENSGVWGGMTEEERREEVKRRRRADVPA</sequence>
<evidence type="ECO:0000256" key="5">
    <source>
        <dbReference type="ARBA" id="ARBA00023004"/>
    </source>
</evidence>
<keyword evidence="9 11" id="KW-1015">Disulfide bond</keyword>
<dbReference type="Proteomes" id="UP000541969">
    <property type="component" value="Unassembled WGS sequence"/>
</dbReference>
<dbReference type="GO" id="GO:0035731">
    <property type="term" value="F:dinitrosyl-iron complex binding"/>
    <property type="evidence" value="ECO:0007669"/>
    <property type="project" value="UniProtKB-UniRule"/>
</dbReference>
<evidence type="ECO:0000256" key="6">
    <source>
        <dbReference type="ARBA" id="ARBA00023014"/>
    </source>
</evidence>
<dbReference type="GO" id="GO:0047134">
    <property type="term" value="F:protein-disulfide reductase [NAD(P)H] activity"/>
    <property type="evidence" value="ECO:0007669"/>
    <property type="project" value="TreeGrafter"/>
</dbReference>
<dbReference type="GO" id="GO:0046872">
    <property type="term" value="F:metal ion binding"/>
    <property type="evidence" value="ECO:0007669"/>
    <property type="project" value="UniProtKB-KW"/>
</dbReference>
<evidence type="ECO:0000256" key="4">
    <source>
        <dbReference type="ARBA" id="ARBA00022723"/>
    </source>
</evidence>
<accession>A0A853CAA4</accession>
<name>A0A853CAA4_9ACTN</name>
<keyword evidence="6 11" id="KW-0411">Iron-sulfur</keyword>
<comment type="caution">
    <text evidence="14">The sequence shown here is derived from an EMBL/GenBank/DDBJ whole genome shotgun (WGS) entry which is preliminary data.</text>
</comment>